<dbReference type="PANTHER" id="PTHR47782:SF12">
    <property type="entry name" value="ZN(II)2CYS6 TRANSCRIPTION FACTOR (EUROFUNG)"/>
    <property type="match status" value="1"/>
</dbReference>
<dbReference type="OMA" id="ACDNIFN"/>
<proteinExistence type="predicted"/>
<dbReference type="PROSITE" id="PS50048">
    <property type="entry name" value="ZN2_CY6_FUNGAL_2"/>
    <property type="match status" value="1"/>
</dbReference>
<dbReference type="GO" id="GO:0005634">
    <property type="term" value="C:nucleus"/>
    <property type="evidence" value="ECO:0007669"/>
    <property type="project" value="UniProtKB-SubCell"/>
</dbReference>
<dbReference type="EMBL" id="KE124013">
    <property type="protein sequence ID" value="EPB85374.1"/>
    <property type="molecule type" value="Genomic_DNA"/>
</dbReference>
<evidence type="ECO:0000259" key="9">
    <source>
        <dbReference type="PROSITE" id="PS50048"/>
    </source>
</evidence>
<dbReference type="GO" id="GO:0008270">
    <property type="term" value="F:zinc ion binding"/>
    <property type="evidence" value="ECO:0007669"/>
    <property type="project" value="InterPro"/>
</dbReference>
<dbReference type="InterPro" id="IPR036864">
    <property type="entry name" value="Zn2-C6_fun-type_DNA-bd_sf"/>
</dbReference>
<feature type="compositionally biased region" description="Polar residues" evidence="8">
    <location>
        <begin position="201"/>
        <end position="213"/>
    </location>
</feature>
<feature type="compositionally biased region" description="Low complexity" evidence="8">
    <location>
        <begin position="297"/>
        <end position="312"/>
    </location>
</feature>
<dbReference type="GO" id="GO:0000981">
    <property type="term" value="F:DNA-binding transcription factor activity, RNA polymerase II-specific"/>
    <property type="evidence" value="ECO:0007669"/>
    <property type="project" value="InterPro"/>
</dbReference>
<dbReference type="CDD" id="cd00067">
    <property type="entry name" value="GAL4"/>
    <property type="match status" value="1"/>
</dbReference>
<name>S2J6X1_MUCC1</name>
<dbReference type="Gene3D" id="4.10.240.10">
    <property type="entry name" value="Zn(2)-C6 fungal-type DNA-binding domain"/>
    <property type="match status" value="1"/>
</dbReference>
<dbReference type="InterPro" id="IPR001138">
    <property type="entry name" value="Zn2Cys6_DnaBD"/>
</dbReference>
<dbReference type="AlphaFoldDB" id="S2J6X1"/>
<organism evidence="10 11">
    <name type="scientific">Mucor circinelloides f. circinelloides (strain 1006PhL)</name>
    <name type="common">Mucormycosis agent</name>
    <name type="synonym">Calyptromyces circinelloides</name>
    <dbReference type="NCBI Taxonomy" id="1220926"/>
    <lineage>
        <taxon>Eukaryota</taxon>
        <taxon>Fungi</taxon>
        <taxon>Fungi incertae sedis</taxon>
        <taxon>Mucoromycota</taxon>
        <taxon>Mucoromycotina</taxon>
        <taxon>Mucoromycetes</taxon>
        <taxon>Mucorales</taxon>
        <taxon>Mucorineae</taxon>
        <taxon>Mucoraceae</taxon>
        <taxon>Mucor</taxon>
    </lineage>
</organism>
<evidence type="ECO:0000313" key="11">
    <source>
        <dbReference type="Proteomes" id="UP000014254"/>
    </source>
</evidence>
<feature type="region of interest" description="Disordered" evidence="8">
    <location>
        <begin position="1"/>
        <end position="25"/>
    </location>
</feature>
<dbReference type="Pfam" id="PF00172">
    <property type="entry name" value="Zn_clus"/>
    <property type="match status" value="1"/>
</dbReference>
<keyword evidence="7" id="KW-0539">Nucleus</keyword>
<feature type="domain" description="Zn(2)-C6 fungal-type" evidence="9">
    <location>
        <begin position="30"/>
        <end position="60"/>
    </location>
</feature>
<keyword evidence="6" id="KW-0804">Transcription</keyword>
<reference evidence="11" key="1">
    <citation type="submission" date="2013-05" db="EMBL/GenBank/DDBJ databases">
        <title>The Genome sequence of Mucor circinelloides f. circinelloides 1006PhL.</title>
        <authorList>
            <consortium name="The Broad Institute Genomics Platform"/>
            <person name="Cuomo C."/>
            <person name="Earl A."/>
            <person name="Findley K."/>
            <person name="Lee S.C."/>
            <person name="Walker B."/>
            <person name="Young S."/>
            <person name="Zeng Q."/>
            <person name="Gargeya S."/>
            <person name="Fitzgerald M."/>
            <person name="Haas B."/>
            <person name="Abouelleil A."/>
            <person name="Allen A.W."/>
            <person name="Alvarado L."/>
            <person name="Arachchi H.M."/>
            <person name="Berlin A.M."/>
            <person name="Chapman S.B."/>
            <person name="Gainer-Dewar J."/>
            <person name="Goldberg J."/>
            <person name="Griggs A."/>
            <person name="Gujja S."/>
            <person name="Hansen M."/>
            <person name="Howarth C."/>
            <person name="Imamovic A."/>
            <person name="Ireland A."/>
            <person name="Larimer J."/>
            <person name="McCowan C."/>
            <person name="Murphy C."/>
            <person name="Pearson M."/>
            <person name="Poon T.W."/>
            <person name="Priest M."/>
            <person name="Roberts A."/>
            <person name="Saif S."/>
            <person name="Shea T."/>
            <person name="Sisk P."/>
            <person name="Sykes S."/>
            <person name="Wortman J."/>
            <person name="Nusbaum C."/>
            <person name="Birren B."/>
        </authorList>
    </citation>
    <scope>NUCLEOTIDE SEQUENCE [LARGE SCALE GENOMIC DNA]</scope>
    <source>
        <strain evidence="11">1006PhL</strain>
    </source>
</reference>
<feature type="region of interest" description="Disordered" evidence="8">
    <location>
        <begin position="159"/>
        <end position="178"/>
    </location>
</feature>
<feature type="region of interest" description="Disordered" evidence="8">
    <location>
        <begin position="336"/>
        <end position="355"/>
    </location>
</feature>
<dbReference type="SUPFAM" id="SSF57701">
    <property type="entry name" value="Zn2/Cys6 DNA-binding domain"/>
    <property type="match status" value="1"/>
</dbReference>
<protein>
    <recommendedName>
        <fullName evidence="9">Zn(2)-C6 fungal-type domain-containing protein</fullName>
    </recommendedName>
</protein>
<keyword evidence="4" id="KW-0805">Transcription regulation</keyword>
<evidence type="ECO:0000313" key="10">
    <source>
        <dbReference type="EMBL" id="EPB85374.1"/>
    </source>
</evidence>
<accession>S2J6X1</accession>
<comment type="subcellular location">
    <subcellularLocation>
        <location evidence="1">Nucleus</location>
    </subcellularLocation>
</comment>
<evidence type="ECO:0000256" key="5">
    <source>
        <dbReference type="ARBA" id="ARBA00023125"/>
    </source>
</evidence>
<keyword evidence="2" id="KW-0479">Metal-binding</keyword>
<dbReference type="InParanoid" id="S2J6X1"/>
<gene>
    <name evidence="10" type="ORF">HMPREF1544_07834</name>
</gene>
<evidence type="ECO:0000256" key="1">
    <source>
        <dbReference type="ARBA" id="ARBA00004123"/>
    </source>
</evidence>
<dbReference type="OrthoDB" id="39175at2759"/>
<keyword evidence="5" id="KW-0238">DNA-binding</keyword>
<evidence type="ECO:0000256" key="6">
    <source>
        <dbReference type="ARBA" id="ARBA00023163"/>
    </source>
</evidence>
<dbReference type="SMART" id="SM00066">
    <property type="entry name" value="GAL4"/>
    <property type="match status" value="1"/>
</dbReference>
<dbReference type="GO" id="GO:0003677">
    <property type="term" value="F:DNA binding"/>
    <property type="evidence" value="ECO:0007669"/>
    <property type="project" value="UniProtKB-KW"/>
</dbReference>
<dbReference type="STRING" id="1220926.S2J6X1"/>
<feature type="region of interest" description="Disordered" evidence="8">
    <location>
        <begin position="193"/>
        <end position="243"/>
    </location>
</feature>
<feature type="compositionally biased region" description="Low complexity" evidence="8">
    <location>
        <begin position="214"/>
        <end position="225"/>
    </location>
</feature>
<evidence type="ECO:0000256" key="3">
    <source>
        <dbReference type="ARBA" id="ARBA00022833"/>
    </source>
</evidence>
<dbReference type="VEuPathDB" id="FungiDB:HMPREF1544_07834"/>
<feature type="region of interest" description="Disordered" evidence="8">
    <location>
        <begin position="292"/>
        <end position="315"/>
    </location>
</feature>
<keyword evidence="11" id="KW-1185">Reference proteome</keyword>
<feature type="compositionally biased region" description="Polar residues" evidence="8">
    <location>
        <begin position="227"/>
        <end position="243"/>
    </location>
</feature>
<evidence type="ECO:0000256" key="7">
    <source>
        <dbReference type="ARBA" id="ARBA00023242"/>
    </source>
</evidence>
<dbReference type="InterPro" id="IPR052202">
    <property type="entry name" value="Yeast_MetPath_Reg"/>
</dbReference>
<dbReference type="PANTHER" id="PTHR47782">
    <property type="entry name" value="ZN(II)2CYS6 TRANSCRIPTION FACTOR (EUROFUNG)-RELATED"/>
    <property type="match status" value="1"/>
</dbReference>
<feature type="compositionally biased region" description="Low complexity" evidence="8">
    <location>
        <begin position="1"/>
        <end position="19"/>
    </location>
</feature>
<evidence type="ECO:0000256" key="8">
    <source>
        <dbReference type="SAM" id="MobiDB-lite"/>
    </source>
</evidence>
<dbReference type="Proteomes" id="UP000014254">
    <property type="component" value="Unassembled WGS sequence"/>
</dbReference>
<sequence length="436" mass="47285">MSTATATMKKSTSDNTKTKSSNKRPRAPIACFRCHHKKVRCDGNRPNCTRCLSTGVLCAYPSSRRSRTTQPTNVDPFIDNLSHLEARIRRIESDLANQRSMVHSIVNSPIPINGELESKMMKTELEVQDSRSILAQLRLRGEQRISKSKRAAAAAAAAAAANSNSSVNATSTAAPNSAATSAVLTSSLSLPLTKEEKAKNKQLNTKSVASTNRTTPKSSKSAKPAQSHRSNASQSNTFGKSDAISTGAPSSFYFQDMMLDSNTDLHCYDGLPPGHGMDWTLFDQQDNAGHAELHQQAAASAAMMSSSSSSSSLFPSNATAMNEQNQLMMFHHHQQQQQQDHAMMEKSPLSSTRSSSLSSNLGGYPVILQPSNSTNSINSNVTALSSTTSCTSMSSACDNIFNFNMDDMMLQQHNNGRQDAQLLANSSHGQMWYYQQ</sequence>
<evidence type="ECO:0000256" key="4">
    <source>
        <dbReference type="ARBA" id="ARBA00023015"/>
    </source>
</evidence>
<evidence type="ECO:0000256" key="2">
    <source>
        <dbReference type="ARBA" id="ARBA00022723"/>
    </source>
</evidence>
<dbReference type="PROSITE" id="PS00463">
    <property type="entry name" value="ZN2_CY6_FUNGAL_1"/>
    <property type="match status" value="1"/>
</dbReference>
<keyword evidence="3" id="KW-0862">Zinc</keyword>